<accession>A0A2P2NY22</accession>
<dbReference type="AlphaFoldDB" id="A0A2P2NY22"/>
<sequence>MQKCMRIPRCGELLSGASNLKIWKLDKVNEF</sequence>
<name>A0A2P2NY22_RHIMU</name>
<proteinExistence type="predicted"/>
<evidence type="ECO:0000313" key="1">
    <source>
        <dbReference type="EMBL" id="MBX47375.1"/>
    </source>
</evidence>
<organism evidence="1">
    <name type="scientific">Rhizophora mucronata</name>
    <name type="common">Asiatic mangrove</name>
    <dbReference type="NCBI Taxonomy" id="61149"/>
    <lineage>
        <taxon>Eukaryota</taxon>
        <taxon>Viridiplantae</taxon>
        <taxon>Streptophyta</taxon>
        <taxon>Embryophyta</taxon>
        <taxon>Tracheophyta</taxon>
        <taxon>Spermatophyta</taxon>
        <taxon>Magnoliopsida</taxon>
        <taxon>eudicotyledons</taxon>
        <taxon>Gunneridae</taxon>
        <taxon>Pentapetalae</taxon>
        <taxon>rosids</taxon>
        <taxon>fabids</taxon>
        <taxon>Malpighiales</taxon>
        <taxon>Rhizophoraceae</taxon>
        <taxon>Rhizophora</taxon>
    </lineage>
</organism>
<reference evidence="1" key="1">
    <citation type="submission" date="2018-02" db="EMBL/GenBank/DDBJ databases">
        <title>Rhizophora mucronata_Transcriptome.</title>
        <authorList>
            <person name="Meera S.P."/>
            <person name="Sreeshan A."/>
            <person name="Augustine A."/>
        </authorList>
    </citation>
    <scope>NUCLEOTIDE SEQUENCE</scope>
    <source>
        <tissue evidence="1">Leaf</tissue>
    </source>
</reference>
<dbReference type="EMBL" id="GGEC01066891">
    <property type="protein sequence ID" value="MBX47375.1"/>
    <property type="molecule type" value="Transcribed_RNA"/>
</dbReference>
<protein>
    <submittedName>
        <fullName evidence="1">Uncharacterized protein</fullName>
    </submittedName>
</protein>